<protein>
    <submittedName>
        <fullName evidence="6">CoA ester lyase</fullName>
    </submittedName>
</protein>
<accession>A0ABS9DWZ0</accession>
<evidence type="ECO:0000313" key="6">
    <source>
        <dbReference type="EMBL" id="MCF3947250.1"/>
    </source>
</evidence>
<evidence type="ECO:0000256" key="4">
    <source>
        <dbReference type="ARBA" id="ARBA00022842"/>
    </source>
</evidence>
<dbReference type="PIRSF" id="PIRSF015582">
    <property type="entry name" value="Cit_lyase_B"/>
    <property type="match status" value="1"/>
</dbReference>
<dbReference type="Pfam" id="PF03328">
    <property type="entry name" value="HpcH_HpaI"/>
    <property type="match status" value="1"/>
</dbReference>
<dbReference type="InterPro" id="IPR040442">
    <property type="entry name" value="Pyrv_kinase-like_dom_sf"/>
</dbReference>
<dbReference type="GO" id="GO:0016829">
    <property type="term" value="F:lyase activity"/>
    <property type="evidence" value="ECO:0007669"/>
    <property type="project" value="UniProtKB-KW"/>
</dbReference>
<dbReference type="PANTHER" id="PTHR32308">
    <property type="entry name" value="LYASE BETA SUBUNIT, PUTATIVE (AFU_ORTHOLOGUE AFUA_4G13030)-RELATED"/>
    <property type="match status" value="1"/>
</dbReference>
<evidence type="ECO:0000256" key="3">
    <source>
        <dbReference type="ARBA" id="ARBA00022723"/>
    </source>
</evidence>
<dbReference type="PANTHER" id="PTHR32308:SF0">
    <property type="entry name" value="HPCH_HPAI ALDOLASE_CITRATE LYASE DOMAIN-CONTAINING PROTEIN"/>
    <property type="match status" value="1"/>
</dbReference>
<evidence type="ECO:0000256" key="1">
    <source>
        <dbReference type="ARBA" id="ARBA00001946"/>
    </source>
</evidence>
<comment type="cofactor">
    <cofactor evidence="1">
        <name>Mg(2+)</name>
        <dbReference type="ChEBI" id="CHEBI:18420"/>
    </cofactor>
</comment>
<keyword evidence="6" id="KW-0456">Lyase</keyword>
<dbReference type="InterPro" id="IPR015813">
    <property type="entry name" value="Pyrv/PenolPyrv_kinase-like_dom"/>
</dbReference>
<dbReference type="Gene3D" id="3.20.20.60">
    <property type="entry name" value="Phosphoenolpyruvate-binding domains"/>
    <property type="match status" value="1"/>
</dbReference>
<dbReference type="RefSeq" id="WP_235704476.1">
    <property type="nucleotide sequence ID" value="NZ_JAKGBZ010000020.1"/>
</dbReference>
<sequence>MTEFSGRTLPIWRSMLFVPVTVERFVAGAARRGADAIILDLEDSIPVAEKELARGMIAAATKTVSAAGANVIVRVNRPWRMLVRDLEVAVSPGVTALMLPKIESADHLRLIAETVDEIEAERGMAPGHTRLIAMLETPGSIFQAEAIARAHPRLVALTVGSEDLALAVGMVPEADGLLFPKQQAIFAARAAGILPLGFLGTVADFADLGRFRATIERSRRLGFSGASVIHPGQVAILNEAFRPQSAELDHARRLVAAYEEATKAGRGAVAFEGRMIDVPVVRRAQALIERHEAIEARGSADRTAPVATANADTGT</sequence>
<dbReference type="InterPro" id="IPR011206">
    <property type="entry name" value="Citrate_lyase_beta/mcl1/mcl2"/>
</dbReference>
<comment type="similarity">
    <text evidence="2">Belongs to the HpcH/HpaI aldolase family.</text>
</comment>
<keyword evidence="3" id="KW-0479">Metal-binding</keyword>
<organism evidence="6 7">
    <name type="scientific">Acidiphilium iwatense</name>
    <dbReference type="NCBI Taxonomy" id="768198"/>
    <lineage>
        <taxon>Bacteria</taxon>
        <taxon>Pseudomonadati</taxon>
        <taxon>Pseudomonadota</taxon>
        <taxon>Alphaproteobacteria</taxon>
        <taxon>Acetobacterales</taxon>
        <taxon>Acidocellaceae</taxon>
        <taxon>Acidiphilium</taxon>
    </lineage>
</organism>
<dbReference type="Proteomes" id="UP001521209">
    <property type="component" value="Unassembled WGS sequence"/>
</dbReference>
<name>A0ABS9DWZ0_9PROT</name>
<dbReference type="EMBL" id="JAKGBZ010000020">
    <property type="protein sequence ID" value="MCF3947250.1"/>
    <property type="molecule type" value="Genomic_DNA"/>
</dbReference>
<dbReference type="SUPFAM" id="SSF51621">
    <property type="entry name" value="Phosphoenolpyruvate/pyruvate domain"/>
    <property type="match status" value="1"/>
</dbReference>
<evidence type="ECO:0000256" key="2">
    <source>
        <dbReference type="ARBA" id="ARBA00005568"/>
    </source>
</evidence>
<evidence type="ECO:0000313" key="7">
    <source>
        <dbReference type="Proteomes" id="UP001521209"/>
    </source>
</evidence>
<evidence type="ECO:0000259" key="5">
    <source>
        <dbReference type="Pfam" id="PF03328"/>
    </source>
</evidence>
<comment type="caution">
    <text evidence="6">The sequence shown here is derived from an EMBL/GenBank/DDBJ whole genome shotgun (WGS) entry which is preliminary data.</text>
</comment>
<gene>
    <name evidence="6" type="ORF">L2A60_11245</name>
</gene>
<feature type="domain" description="HpcH/HpaI aldolase/citrate lyase" evidence="5">
    <location>
        <begin position="13"/>
        <end position="231"/>
    </location>
</feature>
<dbReference type="InterPro" id="IPR005000">
    <property type="entry name" value="Aldolase/citrate-lyase_domain"/>
</dbReference>
<keyword evidence="7" id="KW-1185">Reference proteome</keyword>
<proteinExistence type="inferred from homology"/>
<reference evidence="6 7" key="1">
    <citation type="submission" date="2022-01" db="EMBL/GenBank/DDBJ databases">
        <authorList>
            <person name="Won M."/>
            <person name="Kim S.-J."/>
            <person name="Kwon S.-W."/>
        </authorList>
    </citation>
    <scope>NUCLEOTIDE SEQUENCE [LARGE SCALE GENOMIC DNA]</scope>
    <source>
        <strain evidence="6 7">KCTC 23505</strain>
    </source>
</reference>
<keyword evidence="4" id="KW-0460">Magnesium</keyword>